<sequence length="367" mass="41267">MLSRGHVLPSFLAPPPSVRRLVPRAIVALLAFVLFSFSLSGQEIVLRDLDRIRGVSVTAVNDEFLELSSGQKLGWDKVLQAQVDPAWQDEVDRRISQFGLPLFRLKHRLQQKSFSGAFEIASRWYENGEDDVNIERQFAGDEANFLVCRAMMLGYIGRGETEKAVEPMIRALLRQEECSAAFLESFSELAFSKGELEVRVCDGYLPVWSSAEAATAELDRLESCLDLDQLAQRWPGLAVYFSSLAVHASRRQRMTAWSPAMASVPELRRWQRVLGSDMSRMPLSRLVADTEGGIRVATMFWWATDQDQQASAPERVLTLLKIVANYQSQFPVIANLARKRAIELTADPHEQVLLQEQGKSVRKAGGR</sequence>
<evidence type="ECO:0000313" key="2">
    <source>
        <dbReference type="Proteomes" id="UP000322214"/>
    </source>
</evidence>
<keyword evidence="2" id="KW-1185">Reference proteome</keyword>
<reference evidence="1 2" key="1">
    <citation type="submission" date="2019-08" db="EMBL/GenBank/DDBJ databases">
        <title>Deep-cultivation of Planctomycetes and their phenomic and genomic characterization uncovers novel biology.</title>
        <authorList>
            <person name="Wiegand S."/>
            <person name="Jogler M."/>
            <person name="Boedeker C."/>
            <person name="Pinto D."/>
            <person name="Vollmers J."/>
            <person name="Rivas-Marin E."/>
            <person name="Kohn T."/>
            <person name="Peeters S.H."/>
            <person name="Heuer A."/>
            <person name="Rast P."/>
            <person name="Oberbeckmann S."/>
            <person name="Bunk B."/>
            <person name="Jeske O."/>
            <person name="Meyerdierks A."/>
            <person name="Storesund J.E."/>
            <person name="Kallscheuer N."/>
            <person name="Luecker S."/>
            <person name="Lage O.M."/>
            <person name="Pohl T."/>
            <person name="Merkel B.J."/>
            <person name="Hornburger P."/>
            <person name="Mueller R.-W."/>
            <person name="Bruemmer F."/>
            <person name="Labrenz M."/>
            <person name="Spormann A.M."/>
            <person name="Op den Camp H."/>
            <person name="Overmann J."/>
            <person name="Amann R."/>
            <person name="Jetten M.S.M."/>
            <person name="Mascher T."/>
            <person name="Medema M.H."/>
            <person name="Devos D.P."/>
            <person name="Kaster A.-K."/>
            <person name="Ovreas L."/>
            <person name="Rohde M."/>
            <person name="Galperin M.Y."/>
            <person name="Jogler C."/>
        </authorList>
    </citation>
    <scope>NUCLEOTIDE SEQUENCE [LARGE SCALE GENOMIC DNA]</scope>
    <source>
        <strain evidence="1 2">FC18</strain>
    </source>
</reference>
<accession>A0A5B9P2C9</accession>
<evidence type="ECO:0000313" key="1">
    <source>
        <dbReference type="EMBL" id="QEG20354.1"/>
    </source>
</evidence>
<name>A0A5B9P2C9_9BACT</name>
<dbReference type="KEGG" id="mff:MFFC18_02010"/>
<proteinExistence type="predicted"/>
<dbReference type="STRING" id="980251.GCA_001642875_04629"/>
<dbReference type="EMBL" id="CP042912">
    <property type="protein sequence ID" value="QEG20354.1"/>
    <property type="molecule type" value="Genomic_DNA"/>
</dbReference>
<dbReference type="Proteomes" id="UP000322214">
    <property type="component" value="Chromosome"/>
</dbReference>
<protein>
    <submittedName>
        <fullName evidence="1">Uncharacterized protein</fullName>
    </submittedName>
</protein>
<dbReference type="AlphaFoldDB" id="A0A5B9P2C9"/>
<organism evidence="1 2">
    <name type="scientific">Mariniblastus fucicola</name>
    <dbReference type="NCBI Taxonomy" id="980251"/>
    <lineage>
        <taxon>Bacteria</taxon>
        <taxon>Pseudomonadati</taxon>
        <taxon>Planctomycetota</taxon>
        <taxon>Planctomycetia</taxon>
        <taxon>Pirellulales</taxon>
        <taxon>Pirellulaceae</taxon>
        <taxon>Mariniblastus</taxon>
    </lineage>
</organism>
<gene>
    <name evidence="1" type="ORF">MFFC18_02010</name>
</gene>